<dbReference type="eggNOG" id="COG1463">
    <property type="taxonomic scope" value="Bacteria"/>
</dbReference>
<proteinExistence type="predicted"/>
<keyword evidence="2" id="KW-0472">Membrane</keyword>
<organism evidence="4 5">
    <name type="scientific">Sphaerotilus natans subsp. natans DSM 6575</name>
    <dbReference type="NCBI Taxonomy" id="1286631"/>
    <lineage>
        <taxon>Bacteria</taxon>
        <taxon>Pseudomonadati</taxon>
        <taxon>Pseudomonadota</taxon>
        <taxon>Betaproteobacteria</taxon>
        <taxon>Burkholderiales</taxon>
        <taxon>Sphaerotilaceae</taxon>
        <taxon>Sphaerotilus</taxon>
    </lineage>
</organism>
<evidence type="ECO:0000256" key="2">
    <source>
        <dbReference type="SAM" id="Phobius"/>
    </source>
</evidence>
<dbReference type="Proteomes" id="UP000026714">
    <property type="component" value="Unassembled WGS sequence"/>
</dbReference>
<keyword evidence="5" id="KW-1185">Reference proteome</keyword>
<evidence type="ECO:0000259" key="3">
    <source>
        <dbReference type="Pfam" id="PF02470"/>
    </source>
</evidence>
<accession>A0A059KS25</accession>
<dbReference type="EMBL" id="AZRA01000005">
    <property type="protein sequence ID" value="KDB54236.1"/>
    <property type="molecule type" value="Genomic_DNA"/>
</dbReference>
<feature type="domain" description="Mce/MlaD" evidence="3">
    <location>
        <begin position="55"/>
        <end position="151"/>
    </location>
</feature>
<dbReference type="PANTHER" id="PTHR36698">
    <property type="entry name" value="BLL5892 PROTEIN"/>
    <property type="match status" value="1"/>
</dbReference>
<sequence length="353" mass="37499">MNDGPSSRAPRSPRPSRASRPVLIGAFVLGAIVLIVAAVLASADGRLFARKDSVVMHFSGSIFGLQVGAPVVFRGVRLGSVTSIGLSYDAGQDRFSIPVVAELDPALIDQVGAGGERRDGLRLQTLVERGLRAQLQMQSLLTGQLYVDLDFRADRQASRLGARGGMIEIPTVTTAIQDIKNQVDGMDLRRMVDDLASIAHSVRQTVGSPRIASTLDQVEQTAASLNRLAERLDRRSGPLLDAADRALGDTRRSMGDMSAAAARVGAAASGAEALLQPDAPLMRSLGRSADELARTAAALRETAEAAGPDSVLQQKLEQTLDDLSRAARSLRALSDTLEQQPRSLLTGRPQELP</sequence>
<dbReference type="AlphaFoldDB" id="A0A059KS25"/>
<dbReference type="InterPro" id="IPR003399">
    <property type="entry name" value="Mce/MlaD"/>
</dbReference>
<evidence type="ECO:0000313" key="5">
    <source>
        <dbReference type="Proteomes" id="UP000026714"/>
    </source>
</evidence>
<comment type="caution">
    <text evidence="4">The sequence shown here is derived from an EMBL/GenBank/DDBJ whole genome shotgun (WGS) entry which is preliminary data.</text>
</comment>
<dbReference type="PANTHER" id="PTHR36698:SF3">
    <property type="entry name" value="ABC-TYPE TRANSPORT AUXILIARY LIPOPROTEIN COMPONENT DOMAIN-CONTAINING PROTEIN"/>
    <property type="match status" value="1"/>
</dbReference>
<gene>
    <name evidence="4" type="ORF">X805_02180</name>
</gene>
<keyword evidence="2" id="KW-0812">Transmembrane</keyword>
<feature type="region of interest" description="Disordered" evidence="1">
    <location>
        <begin position="332"/>
        <end position="353"/>
    </location>
</feature>
<evidence type="ECO:0000256" key="1">
    <source>
        <dbReference type="SAM" id="MobiDB-lite"/>
    </source>
</evidence>
<dbReference type="Pfam" id="PF02470">
    <property type="entry name" value="MlaD"/>
    <property type="match status" value="1"/>
</dbReference>
<reference evidence="4 5" key="1">
    <citation type="journal article" date="2014" name="FEMS Microbiol. Ecol.">
        <title>Sphaerotilus natans encrusted with nanoball-shaped Fe(III) oxide minerals formed by nitrate-reducing mixotrophic Fe(II) oxidation.</title>
        <authorList>
            <person name="Park S."/>
            <person name="Kim D.H."/>
            <person name="Lee J.H."/>
            <person name="Hur H.G."/>
        </authorList>
    </citation>
    <scope>NUCLEOTIDE SEQUENCE [LARGE SCALE GENOMIC DNA]</scope>
    <source>
        <strain evidence="4 5">DSM 6575</strain>
    </source>
</reference>
<feature type="transmembrane region" description="Helical" evidence="2">
    <location>
        <begin position="21"/>
        <end position="42"/>
    </location>
</feature>
<name>A0A059KS25_9BURK</name>
<protein>
    <recommendedName>
        <fullName evidence="3">Mce/MlaD domain-containing protein</fullName>
    </recommendedName>
</protein>
<dbReference type="PATRIC" id="fig|1286631.3.peg.214"/>
<keyword evidence="2" id="KW-1133">Transmembrane helix</keyword>
<dbReference type="RefSeq" id="WP_051631420.1">
    <property type="nucleotide sequence ID" value="NZ_AZRA01000005.1"/>
</dbReference>
<dbReference type="STRING" id="34103.SAMN05421778_102128"/>
<evidence type="ECO:0000313" key="4">
    <source>
        <dbReference type="EMBL" id="KDB54236.1"/>
    </source>
</evidence>